<accession>A0A8T0SUN1</accession>
<reference evidence="1" key="1">
    <citation type="submission" date="2020-05" db="EMBL/GenBank/DDBJ databases">
        <title>WGS assembly of Panicum virgatum.</title>
        <authorList>
            <person name="Lovell J.T."/>
            <person name="Jenkins J."/>
            <person name="Shu S."/>
            <person name="Juenger T.E."/>
            <person name="Schmutz J."/>
        </authorList>
    </citation>
    <scope>NUCLEOTIDE SEQUENCE</scope>
    <source>
        <strain evidence="1">AP13</strain>
    </source>
</reference>
<comment type="caution">
    <text evidence="1">The sequence shown here is derived from an EMBL/GenBank/DDBJ whole genome shotgun (WGS) entry which is preliminary data.</text>
</comment>
<dbReference type="AlphaFoldDB" id="A0A8T0SUN1"/>
<organism evidence="1 2">
    <name type="scientific">Panicum virgatum</name>
    <name type="common">Blackwell switchgrass</name>
    <dbReference type="NCBI Taxonomy" id="38727"/>
    <lineage>
        <taxon>Eukaryota</taxon>
        <taxon>Viridiplantae</taxon>
        <taxon>Streptophyta</taxon>
        <taxon>Embryophyta</taxon>
        <taxon>Tracheophyta</taxon>
        <taxon>Spermatophyta</taxon>
        <taxon>Magnoliopsida</taxon>
        <taxon>Liliopsida</taxon>
        <taxon>Poales</taxon>
        <taxon>Poaceae</taxon>
        <taxon>PACMAD clade</taxon>
        <taxon>Panicoideae</taxon>
        <taxon>Panicodae</taxon>
        <taxon>Paniceae</taxon>
        <taxon>Panicinae</taxon>
        <taxon>Panicum</taxon>
        <taxon>Panicum sect. Hiantes</taxon>
    </lineage>
</organism>
<keyword evidence="2" id="KW-1185">Reference proteome</keyword>
<name>A0A8T0SUN1_PANVG</name>
<dbReference type="EMBL" id="CM029045">
    <property type="protein sequence ID" value="KAG2603302.1"/>
    <property type="molecule type" value="Genomic_DNA"/>
</dbReference>
<evidence type="ECO:0000313" key="1">
    <source>
        <dbReference type="EMBL" id="KAG2603302.1"/>
    </source>
</evidence>
<proteinExistence type="predicted"/>
<dbReference type="Proteomes" id="UP000823388">
    <property type="component" value="Chromosome 5K"/>
</dbReference>
<sequence>MNHLLMSIRENGYIVSPMGLMLLQGTRRKAKFEQNDTLPEEIGGSVVSLSLLKN</sequence>
<evidence type="ECO:0000313" key="2">
    <source>
        <dbReference type="Proteomes" id="UP000823388"/>
    </source>
</evidence>
<gene>
    <name evidence="1" type="ORF">PVAP13_5KG761601</name>
</gene>
<protein>
    <submittedName>
        <fullName evidence="1">Uncharacterized protein</fullName>
    </submittedName>
</protein>